<dbReference type="Gene3D" id="1.10.8.60">
    <property type="match status" value="1"/>
</dbReference>
<evidence type="ECO:0000256" key="3">
    <source>
        <dbReference type="ARBA" id="ARBA00022695"/>
    </source>
</evidence>
<dbReference type="InterPro" id="IPR008921">
    <property type="entry name" value="DNA_pol3_clamp-load_cplx_C"/>
</dbReference>
<evidence type="ECO:0000256" key="1">
    <source>
        <dbReference type="ARBA" id="ARBA00012417"/>
    </source>
</evidence>
<dbReference type="GO" id="GO:0003887">
    <property type="term" value="F:DNA-directed DNA polymerase activity"/>
    <property type="evidence" value="ECO:0007669"/>
    <property type="project" value="UniProtKB-KW"/>
</dbReference>
<feature type="non-terminal residue" evidence="8">
    <location>
        <position position="1"/>
    </location>
</feature>
<sequence length="258" mass="30157">HHVVIIKEAQDIKNFDEFIFYAENPLKSTILVINYKYRKLDIKRKLFKVLEKNGVLFESKKLYDDKIPNWINNYLKKQNCTMEPEAGMLLTEFLGNDLSKIANELDKLIITLPVNNKKITAKHIEKNIGISKDYNNFELHKVLTQKNILKANRIINYFSQNQKNNPISWTISSLYYYFSKILAYHFIKDKTKQNVASILKVNLYFVGDYEKAARAFSSKKVMEIISILREYDLKSKGIGNVSTPPGELLKELIFKILH</sequence>
<dbReference type="GO" id="GO:0006261">
    <property type="term" value="P:DNA-templated DNA replication"/>
    <property type="evidence" value="ECO:0007669"/>
    <property type="project" value="TreeGrafter"/>
</dbReference>
<keyword evidence="5" id="KW-0239">DNA-directed DNA polymerase</keyword>
<dbReference type="InterPro" id="IPR027417">
    <property type="entry name" value="P-loop_NTPase"/>
</dbReference>
<gene>
    <name evidence="8" type="ORF">S01H1_25664</name>
</gene>
<dbReference type="GO" id="GO:0003677">
    <property type="term" value="F:DNA binding"/>
    <property type="evidence" value="ECO:0007669"/>
    <property type="project" value="InterPro"/>
</dbReference>
<dbReference type="GO" id="GO:0009360">
    <property type="term" value="C:DNA polymerase III complex"/>
    <property type="evidence" value="ECO:0007669"/>
    <property type="project" value="TreeGrafter"/>
</dbReference>
<dbReference type="InterPro" id="IPR005790">
    <property type="entry name" value="DNA_polIII_delta"/>
</dbReference>
<dbReference type="SUPFAM" id="SSF48019">
    <property type="entry name" value="post-AAA+ oligomerization domain-like"/>
    <property type="match status" value="1"/>
</dbReference>
<proteinExistence type="inferred from homology"/>
<dbReference type="SUPFAM" id="SSF52540">
    <property type="entry name" value="P-loop containing nucleoside triphosphate hydrolases"/>
    <property type="match status" value="1"/>
</dbReference>
<evidence type="ECO:0000256" key="5">
    <source>
        <dbReference type="ARBA" id="ARBA00022932"/>
    </source>
</evidence>
<comment type="caution">
    <text evidence="8">The sequence shown here is derived from an EMBL/GenBank/DDBJ whole genome shotgun (WGS) entry which is preliminary data.</text>
</comment>
<evidence type="ECO:0000256" key="6">
    <source>
        <dbReference type="ARBA" id="ARBA00034754"/>
    </source>
</evidence>
<dbReference type="Gene3D" id="3.40.50.300">
    <property type="entry name" value="P-loop containing nucleotide triphosphate hydrolases"/>
    <property type="match status" value="1"/>
</dbReference>
<evidence type="ECO:0000313" key="8">
    <source>
        <dbReference type="EMBL" id="GAF91330.1"/>
    </source>
</evidence>
<reference evidence="8" key="1">
    <citation type="journal article" date="2014" name="Front. Microbiol.">
        <title>High frequency of phylogenetically diverse reductive dehalogenase-homologous genes in deep subseafloor sedimentary metagenomes.</title>
        <authorList>
            <person name="Kawai M."/>
            <person name="Futagami T."/>
            <person name="Toyoda A."/>
            <person name="Takaki Y."/>
            <person name="Nishi S."/>
            <person name="Hori S."/>
            <person name="Arai W."/>
            <person name="Tsubouchi T."/>
            <person name="Morono Y."/>
            <person name="Uchiyama I."/>
            <person name="Ito T."/>
            <person name="Fujiyama A."/>
            <person name="Inagaki F."/>
            <person name="Takami H."/>
        </authorList>
    </citation>
    <scope>NUCLEOTIDE SEQUENCE</scope>
    <source>
        <strain evidence="8">Expedition CK06-06</strain>
    </source>
</reference>
<comment type="similarity">
    <text evidence="6">Belongs to the DNA polymerase HolA subunit family.</text>
</comment>
<evidence type="ECO:0000256" key="7">
    <source>
        <dbReference type="ARBA" id="ARBA00049244"/>
    </source>
</evidence>
<dbReference type="EMBL" id="BARS01015515">
    <property type="protein sequence ID" value="GAF91330.1"/>
    <property type="molecule type" value="Genomic_DNA"/>
</dbReference>
<keyword evidence="4" id="KW-0235">DNA replication</keyword>
<dbReference type="AlphaFoldDB" id="X0US79"/>
<protein>
    <recommendedName>
        <fullName evidence="1">DNA-directed DNA polymerase</fullName>
        <ecNumber evidence="1">2.7.7.7</ecNumber>
    </recommendedName>
</protein>
<organism evidence="8">
    <name type="scientific">marine sediment metagenome</name>
    <dbReference type="NCBI Taxonomy" id="412755"/>
    <lineage>
        <taxon>unclassified sequences</taxon>
        <taxon>metagenomes</taxon>
        <taxon>ecological metagenomes</taxon>
    </lineage>
</organism>
<evidence type="ECO:0000256" key="2">
    <source>
        <dbReference type="ARBA" id="ARBA00022679"/>
    </source>
</evidence>
<dbReference type="PANTHER" id="PTHR34388">
    <property type="entry name" value="DNA POLYMERASE III SUBUNIT DELTA"/>
    <property type="match status" value="1"/>
</dbReference>
<evidence type="ECO:0000256" key="4">
    <source>
        <dbReference type="ARBA" id="ARBA00022705"/>
    </source>
</evidence>
<comment type="catalytic activity">
    <reaction evidence="7">
        <text>DNA(n) + a 2'-deoxyribonucleoside 5'-triphosphate = DNA(n+1) + diphosphate</text>
        <dbReference type="Rhea" id="RHEA:22508"/>
        <dbReference type="Rhea" id="RHEA-COMP:17339"/>
        <dbReference type="Rhea" id="RHEA-COMP:17340"/>
        <dbReference type="ChEBI" id="CHEBI:33019"/>
        <dbReference type="ChEBI" id="CHEBI:61560"/>
        <dbReference type="ChEBI" id="CHEBI:173112"/>
        <dbReference type="EC" id="2.7.7.7"/>
    </reaction>
</comment>
<dbReference type="EC" id="2.7.7.7" evidence="1"/>
<keyword evidence="2" id="KW-0808">Transferase</keyword>
<dbReference type="Gene3D" id="1.20.272.10">
    <property type="match status" value="1"/>
</dbReference>
<dbReference type="NCBIfam" id="TIGR01128">
    <property type="entry name" value="holA"/>
    <property type="match status" value="1"/>
</dbReference>
<name>X0US79_9ZZZZ</name>
<accession>X0US79</accession>
<dbReference type="PANTHER" id="PTHR34388:SF1">
    <property type="entry name" value="DNA POLYMERASE III SUBUNIT DELTA"/>
    <property type="match status" value="1"/>
</dbReference>
<keyword evidence="3" id="KW-0548">Nucleotidyltransferase</keyword>